<dbReference type="InterPro" id="IPR055132">
    <property type="entry name" value="RNase_J_b_CASP"/>
</dbReference>
<evidence type="ECO:0000313" key="2">
    <source>
        <dbReference type="EMBL" id="OAY80496.1"/>
    </source>
</evidence>
<name>A0A199VU90_ANACO</name>
<dbReference type="PANTHER" id="PTHR43694">
    <property type="entry name" value="RIBONUCLEASE J"/>
    <property type="match status" value="1"/>
</dbReference>
<dbReference type="EMBL" id="LSRQ01000854">
    <property type="protein sequence ID" value="OAY80496.1"/>
    <property type="molecule type" value="Genomic_DNA"/>
</dbReference>
<dbReference type="InterPro" id="IPR042173">
    <property type="entry name" value="RNase_J_2"/>
</dbReference>
<feature type="non-terminal residue" evidence="2">
    <location>
        <position position="1"/>
    </location>
</feature>
<dbReference type="STRING" id="4615.A0A199VU90"/>
<reference evidence="2 3" key="1">
    <citation type="journal article" date="2016" name="DNA Res.">
        <title>The draft genome of MD-2 pineapple using hybrid error correction of long reads.</title>
        <authorList>
            <person name="Redwan R.M."/>
            <person name="Saidin A."/>
            <person name="Kumar S.V."/>
        </authorList>
    </citation>
    <scope>NUCLEOTIDE SEQUENCE [LARGE SCALE GENOMIC DNA]</scope>
    <source>
        <strain evidence="3">cv. MD2</strain>
        <tissue evidence="2">Leaf</tissue>
    </source>
</reference>
<dbReference type="Proteomes" id="UP000092600">
    <property type="component" value="Unassembled WGS sequence"/>
</dbReference>
<comment type="caution">
    <text evidence="2">The sequence shown here is derived from an EMBL/GenBank/DDBJ whole genome shotgun (WGS) entry which is preliminary data.</text>
</comment>
<sequence length="172" mass="19034">AAASSSPAEELSAAAEEWLRKLSATASRVPAEPRRPILFRTIHSPLPLVKVEDIDAYAPKDLLIVTTGSQAEPRAALNLASYGGSHCLKLSKEDVILYSAKCPKIISLMLFLYWMKTTLQGWHFADIASLILPIIKLTSEFRLQDLMVMCQHVTTTFENAVAEFRISWSCGN</sequence>
<evidence type="ECO:0000313" key="3">
    <source>
        <dbReference type="Proteomes" id="UP000092600"/>
    </source>
</evidence>
<proteinExistence type="predicted"/>
<dbReference type="Gene3D" id="3.40.50.10710">
    <property type="entry name" value="Metallo-hydrolase/oxidoreductase"/>
    <property type="match status" value="1"/>
</dbReference>
<dbReference type="Pfam" id="PF22505">
    <property type="entry name" value="RNase_J_b_CASP"/>
    <property type="match status" value="1"/>
</dbReference>
<gene>
    <name evidence="2" type="ORF">ACMD2_13352</name>
</gene>
<protein>
    <recommendedName>
        <fullName evidence="1">Ribonuclease J beta-CASP domain-containing protein</fullName>
    </recommendedName>
</protein>
<feature type="domain" description="Ribonuclease J beta-CASP" evidence="1">
    <location>
        <begin position="48"/>
        <end position="101"/>
    </location>
</feature>
<evidence type="ECO:0000259" key="1">
    <source>
        <dbReference type="Pfam" id="PF22505"/>
    </source>
</evidence>
<dbReference type="AlphaFoldDB" id="A0A199VU90"/>
<accession>A0A199VU90</accession>
<organism evidence="2 3">
    <name type="scientific">Ananas comosus</name>
    <name type="common">Pineapple</name>
    <name type="synonym">Ananas ananas</name>
    <dbReference type="NCBI Taxonomy" id="4615"/>
    <lineage>
        <taxon>Eukaryota</taxon>
        <taxon>Viridiplantae</taxon>
        <taxon>Streptophyta</taxon>
        <taxon>Embryophyta</taxon>
        <taxon>Tracheophyta</taxon>
        <taxon>Spermatophyta</taxon>
        <taxon>Magnoliopsida</taxon>
        <taxon>Liliopsida</taxon>
        <taxon>Poales</taxon>
        <taxon>Bromeliaceae</taxon>
        <taxon>Bromelioideae</taxon>
        <taxon>Ananas</taxon>
    </lineage>
</organism>
<dbReference type="PANTHER" id="PTHR43694:SF1">
    <property type="entry name" value="RIBONUCLEASE J"/>
    <property type="match status" value="1"/>
</dbReference>